<protein>
    <submittedName>
        <fullName evidence="1">22245_t:CDS:1</fullName>
    </submittedName>
</protein>
<dbReference type="Proteomes" id="UP000789920">
    <property type="component" value="Unassembled WGS sequence"/>
</dbReference>
<gene>
    <name evidence="1" type="ORF">RPERSI_LOCUS2602</name>
</gene>
<keyword evidence="2" id="KW-1185">Reference proteome</keyword>
<name>A0ACA9L9Z3_9GLOM</name>
<evidence type="ECO:0000313" key="1">
    <source>
        <dbReference type="EMBL" id="CAG8518809.1"/>
    </source>
</evidence>
<evidence type="ECO:0000313" key="2">
    <source>
        <dbReference type="Proteomes" id="UP000789920"/>
    </source>
</evidence>
<reference evidence="1" key="1">
    <citation type="submission" date="2021-06" db="EMBL/GenBank/DDBJ databases">
        <authorList>
            <person name="Kallberg Y."/>
            <person name="Tangrot J."/>
            <person name="Rosling A."/>
        </authorList>
    </citation>
    <scope>NUCLEOTIDE SEQUENCE</scope>
    <source>
        <strain evidence="1">MA461A</strain>
    </source>
</reference>
<comment type="caution">
    <text evidence="1">The sequence shown here is derived from an EMBL/GenBank/DDBJ whole genome shotgun (WGS) entry which is preliminary data.</text>
</comment>
<proteinExistence type="predicted"/>
<accession>A0ACA9L9Z3</accession>
<organism evidence="1 2">
    <name type="scientific">Racocetra persica</name>
    <dbReference type="NCBI Taxonomy" id="160502"/>
    <lineage>
        <taxon>Eukaryota</taxon>
        <taxon>Fungi</taxon>
        <taxon>Fungi incertae sedis</taxon>
        <taxon>Mucoromycota</taxon>
        <taxon>Glomeromycotina</taxon>
        <taxon>Glomeromycetes</taxon>
        <taxon>Diversisporales</taxon>
        <taxon>Gigasporaceae</taxon>
        <taxon>Racocetra</taxon>
    </lineage>
</organism>
<dbReference type="EMBL" id="CAJVQC010002903">
    <property type="protein sequence ID" value="CAG8518809.1"/>
    <property type="molecule type" value="Genomic_DNA"/>
</dbReference>
<sequence length="89" mass="9507">MVALLAMTQYPSEDVEKRGGAKARWDPTDPPPEEPPRSPALARPGAGKKNLILLPGLKGGGGAGGPLEAPQFTDIPRRYISRYLKEATL</sequence>